<evidence type="ECO:0000256" key="14">
    <source>
        <dbReference type="RuleBase" id="RU000461"/>
    </source>
</evidence>
<evidence type="ECO:0000313" key="16">
    <source>
        <dbReference type="EMBL" id="OBZ67817.1"/>
    </source>
</evidence>
<accession>A0A1C7LUT6</accession>
<feature type="chain" id="PRO_5008888785" evidence="15">
    <location>
        <begin position="26"/>
        <end position="532"/>
    </location>
</feature>
<comment type="similarity">
    <text evidence="4 14">Belongs to the cytochrome P450 family.</text>
</comment>
<keyword evidence="15" id="KW-0732">Signal</keyword>
<dbReference type="PANTHER" id="PTHR46300">
    <property type="entry name" value="P450, PUTATIVE (EUROFUNG)-RELATED-RELATED"/>
    <property type="match status" value="1"/>
</dbReference>
<sequence length="532" mass="59417">MVSFDTPIILFPLVLLSLAILWVRANRNARNLPLPPGPRAFPIVGSFFDIPRASPWLTYQSLCEKYGDIVHVRVMGKSIIIAGTPEVAMELLEKRSANYSDRPTSAAIPLFGCEWVVGLLPYGQRWRRARQILHQYFNHRMVQNYREIQTQDTVRFLQDLLADSTRFEYHLRFALVRSLTKILYGFKPDDDKYLSLVEKATESTEELVSGTFLVDFVPFMKYLPSWFPGAGFQKRFAKWRAASVNARDIPFDTGKEAFNAGTASSCVETALLEKISGNSDKSAIDEEKIARGALSSAHTGADTYFEPDDFSSDIFVGPLVLRSHACKSGGAEESTGELDAVVGPGRLPTFSDRDSLPYMNAIVLECLRWCPVVPAGIPHRAMADDEYNGYFIPKGSIIISNIWSFVRDASVYAQPEAFNPDRFLKDGKLDPEVTDPSTVAFGFGRRICPGRHLADDSLFIIAASVLHVYEINPGLDEKGRPVPFSPAMEPQAFSYPVPFKCRIKPRSETAEKLILATMDSQEEPIATSDFLL</sequence>
<dbReference type="PANTHER" id="PTHR46300:SF7">
    <property type="entry name" value="P450, PUTATIVE (EUROFUNG)-RELATED"/>
    <property type="match status" value="1"/>
</dbReference>
<proteinExistence type="inferred from homology"/>
<keyword evidence="10 13" id="KW-0408">Iron</keyword>
<dbReference type="SUPFAM" id="SSF48264">
    <property type="entry name" value="Cytochrome P450"/>
    <property type="match status" value="1"/>
</dbReference>
<keyword evidence="17" id="KW-1185">Reference proteome</keyword>
<dbReference type="Proteomes" id="UP000092993">
    <property type="component" value="Unassembled WGS sequence"/>
</dbReference>
<evidence type="ECO:0000256" key="12">
    <source>
        <dbReference type="ARBA" id="ARBA00023136"/>
    </source>
</evidence>
<evidence type="ECO:0000256" key="9">
    <source>
        <dbReference type="ARBA" id="ARBA00023002"/>
    </source>
</evidence>
<dbReference type="InterPro" id="IPR036396">
    <property type="entry name" value="Cyt_P450_sf"/>
</dbReference>
<evidence type="ECO:0000256" key="8">
    <source>
        <dbReference type="ARBA" id="ARBA00022989"/>
    </source>
</evidence>
<comment type="caution">
    <text evidence="16">The sequence shown here is derived from an EMBL/GenBank/DDBJ whole genome shotgun (WGS) entry which is preliminary data.</text>
</comment>
<dbReference type="InterPro" id="IPR017972">
    <property type="entry name" value="Cyt_P450_CS"/>
</dbReference>
<dbReference type="InterPro" id="IPR050364">
    <property type="entry name" value="Cytochrome_P450_fung"/>
</dbReference>
<dbReference type="EMBL" id="LUGG01000023">
    <property type="protein sequence ID" value="OBZ67817.1"/>
    <property type="molecule type" value="Genomic_DNA"/>
</dbReference>
<feature type="signal peptide" evidence="15">
    <location>
        <begin position="1"/>
        <end position="25"/>
    </location>
</feature>
<comment type="pathway">
    <text evidence="3">Secondary metabolite biosynthesis.</text>
</comment>
<evidence type="ECO:0000256" key="5">
    <source>
        <dbReference type="ARBA" id="ARBA00022617"/>
    </source>
</evidence>
<feature type="binding site" description="axial binding residue" evidence="13">
    <location>
        <position position="448"/>
    </location>
    <ligand>
        <name>heme</name>
        <dbReference type="ChEBI" id="CHEBI:30413"/>
    </ligand>
    <ligandPart>
        <name>Fe</name>
        <dbReference type="ChEBI" id="CHEBI:18248"/>
    </ligandPart>
</feature>
<dbReference type="AlphaFoldDB" id="A0A1C7LUT6"/>
<evidence type="ECO:0000256" key="2">
    <source>
        <dbReference type="ARBA" id="ARBA00004167"/>
    </source>
</evidence>
<evidence type="ECO:0000256" key="15">
    <source>
        <dbReference type="SAM" id="SignalP"/>
    </source>
</evidence>
<dbReference type="PRINTS" id="PR00463">
    <property type="entry name" value="EP450I"/>
</dbReference>
<evidence type="ECO:0000256" key="6">
    <source>
        <dbReference type="ARBA" id="ARBA00022692"/>
    </source>
</evidence>
<evidence type="ECO:0000256" key="10">
    <source>
        <dbReference type="ARBA" id="ARBA00023004"/>
    </source>
</evidence>
<dbReference type="OrthoDB" id="2789670at2759"/>
<dbReference type="STRING" id="5627.A0A1C7LUT6"/>
<dbReference type="CDD" id="cd11065">
    <property type="entry name" value="CYP64-like"/>
    <property type="match status" value="1"/>
</dbReference>
<keyword evidence="12" id="KW-0472">Membrane</keyword>
<gene>
    <name evidence="16" type="primary">ordA_8</name>
    <name evidence="16" type="ORF">A0H81_12413</name>
</gene>
<dbReference type="InterPro" id="IPR002401">
    <property type="entry name" value="Cyt_P450_E_grp-I"/>
</dbReference>
<evidence type="ECO:0000256" key="11">
    <source>
        <dbReference type="ARBA" id="ARBA00023033"/>
    </source>
</evidence>
<dbReference type="GO" id="GO:0005506">
    <property type="term" value="F:iron ion binding"/>
    <property type="evidence" value="ECO:0007669"/>
    <property type="project" value="InterPro"/>
</dbReference>
<reference evidence="16 17" key="1">
    <citation type="submission" date="2016-03" db="EMBL/GenBank/DDBJ databases">
        <title>Whole genome sequencing of Grifola frondosa 9006-11.</title>
        <authorList>
            <person name="Min B."/>
            <person name="Park H."/>
            <person name="Kim J.-G."/>
            <person name="Cho H."/>
            <person name="Oh Y.-L."/>
            <person name="Kong W.-S."/>
            <person name="Choi I.-G."/>
        </authorList>
    </citation>
    <scope>NUCLEOTIDE SEQUENCE [LARGE SCALE GENOMIC DNA]</scope>
    <source>
        <strain evidence="16 17">9006-11</strain>
    </source>
</reference>
<name>A0A1C7LUT6_GRIFR</name>
<protein>
    <submittedName>
        <fullName evidence="16">O-methylsterigmatocystin oxidoreductase</fullName>
    </submittedName>
</protein>
<evidence type="ECO:0000256" key="1">
    <source>
        <dbReference type="ARBA" id="ARBA00001971"/>
    </source>
</evidence>
<dbReference type="Gene3D" id="1.10.630.10">
    <property type="entry name" value="Cytochrome P450"/>
    <property type="match status" value="2"/>
</dbReference>
<dbReference type="Pfam" id="PF00067">
    <property type="entry name" value="p450"/>
    <property type="match status" value="2"/>
</dbReference>
<evidence type="ECO:0000256" key="4">
    <source>
        <dbReference type="ARBA" id="ARBA00010617"/>
    </source>
</evidence>
<comment type="subcellular location">
    <subcellularLocation>
        <location evidence="2">Membrane</location>
        <topology evidence="2">Single-pass membrane protein</topology>
    </subcellularLocation>
</comment>
<keyword evidence="7 13" id="KW-0479">Metal-binding</keyword>
<comment type="cofactor">
    <cofactor evidence="1 13">
        <name>heme</name>
        <dbReference type="ChEBI" id="CHEBI:30413"/>
    </cofactor>
</comment>
<dbReference type="PROSITE" id="PS00086">
    <property type="entry name" value="CYTOCHROME_P450"/>
    <property type="match status" value="1"/>
</dbReference>
<organism evidence="16 17">
    <name type="scientific">Grifola frondosa</name>
    <name type="common">Maitake</name>
    <name type="synonym">Polyporus frondosus</name>
    <dbReference type="NCBI Taxonomy" id="5627"/>
    <lineage>
        <taxon>Eukaryota</taxon>
        <taxon>Fungi</taxon>
        <taxon>Dikarya</taxon>
        <taxon>Basidiomycota</taxon>
        <taxon>Agaricomycotina</taxon>
        <taxon>Agaricomycetes</taxon>
        <taxon>Polyporales</taxon>
        <taxon>Grifolaceae</taxon>
        <taxon>Grifola</taxon>
    </lineage>
</organism>
<keyword evidence="6" id="KW-0812">Transmembrane</keyword>
<dbReference type="GO" id="GO:0016705">
    <property type="term" value="F:oxidoreductase activity, acting on paired donors, with incorporation or reduction of molecular oxygen"/>
    <property type="evidence" value="ECO:0007669"/>
    <property type="project" value="InterPro"/>
</dbReference>
<evidence type="ECO:0000256" key="13">
    <source>
        <dbReference type="PIRSR" id="PIRSR602401-1"/>
    </source>
</evidence>
<dbReference type="GO" id="GO:0004497">
    <property type="term" value="F:monooxygenase activity"/>
    <property type="evidence" value="ECO:0007669"/>
    <property type="project" value="UniProtKB-KW"/>
</dbReference>
<dbReference type="InterPro" id="IPR001128">
    <property type="entry name" value="Cyt_P450"/>
</dbReference>
<evidence type="ECO:0000313" key="17">
    <source>
        <dbReference type="Proteomes" id="UP000092993"/>
    </source>
</evidence>
<keyword evidence="9 14" id="KW-0560">Oxidoreductase</keyword>
<keyword evidence="5 13" id="KW-0349">Heme</keyword>
<dbReference type="GO" id="GO:0020037">
    <property type="term" value="F:heme binding"/>
    <property type="evidence" value="ECO:0007669"/>
    <property type="project" value="InterPro"/>
</dbReference>
<keyword evidence="11 14" id="KW-0503">Monooxygenase</keyword>
<keyword evidence="8" id="KW-1133">Transmembrane helix</keyword>
<evidence type="ECO:0000256" key="3">
    <source>
        <dbReference type="ARBA" id="ARBA00005179"/>
    </source>
</evidence>
<dbReference type="GO" id="GO:0016020">
    <property type="term" value="C:membrane"/>
    <property type="evidence" value="ECO:0007669"/>
    <property type="project" value="UniProtKB-SubCell"/>
</dbReference>
<evidence type="ECO:0000256" key="7">
    <source>
        <dbReference type="ARBA" id="ARBA00022723"/>
    </source>
</evidence>